<dbReference type="InterPro" id="IPR001646">
    <property type="entry name" value="5peptide_repeat"/>
</dbReference>
<name>A0ABS4QL24_9NOCA</name>
<evidence type="ECO:0000313" key="2">
    <source>
        <dbReference type="Proteomes" id="UP001519325"/>
    </source>
</evidence>
<sequence>MTTIATVVVAAGTVGALYFTNQSLRATNNQYGLSQQTAVTDRFRLAAEQLASEKINVRISGIYLLERLAKDSPNDHATVFAVIAAFVRTQAPATDCPTNPTAARPIDIATALTVIGRRETTNESTADKPDLDGTCLTHAGLDGANLRDAILNAANLRGAGLSGANLSNAGLIRANLSGANLRDADLSSAVLFGANLSGAHSSGADLSRAALIGANLRDADLRDANLSEAFLSGANLIHANLSGANLREADLSEILYDDSTLWPTGFTPPPSRMPR</sequence>
<dbReference type="PANTHER" id="PTHR14136">
    <property type="entry name" value="BTB_POZ DOMAIN-CONTAINING PROTEIN KCTD9"/>
    <property type="match status" value="1"/>
</dbReference>
<protein>
    <submittedName>
        <fullName evidence="1">Uncharacterized protein YjbI with pentapeptide repeats</fullName>
    </submittedName>
</protein>
<dbReference type="InterPro" id="IPR051082">
    <property type="entry name" value="Pentapeptide-BTB/POZ_domain"/>
</dbReference>
<dbReference type="Proteomes" id="UP001519325">
    <property type="component" value="Unassembled WGS sequence"/>
</dbReference>
<dbReference type="SUPFAM" id="SSF141571">
    <property type="entry name" value="Pentapeptide repeat-like"/>
    <property type="match status" value="1"/>
</dbReference>
<dbReference type="Pfam" id="PF00805">
    <property type="entry name" value="Pentapeptide"/>
    <property type="match status" value="2"/>
</dbReference>
<evidence type="ECO:0000313" key="1">
    <source>
        <dbReference type="EMBL" id="MBP2191366.1"/>
    </source>
</evidence>
<keyword evidence="2" id="KW-1185">Reference proteome</keyword>
<accession>A0ABS4QL24</accession>
<dbReference type="Gene3D" id="2.160.20.80">
    <property type="entry name" value="E3 ubiquitin-protein ligase SopA"/>
    <property type="match status" value="1"/>
</dbReference>
<dbReference type="RefSeq" id="WP_209892899.1">
    <property type="nucleotide sequence ID" value="NZ_JAGGMR010000001.1"/>
</dbReference>
<comment type="caution">
    <text evidence="1">The sequence shown here is derived from an EMBL/GenBank/DDBJ whole genome shotgun (WGS) entry which is preliminary data.</text>
</comment>
<dbReference type="PANTHER" id="PTHR14136:SF17">
    <property type="entry name" value="BTB_POZ DOMAIN-CONTAINING PROTEIN KCTD9"/>
    <property type="match status" value="1"/>
</dbReference>
<organism evidence="1 2">
    <name type="scientific">Nocardia goodfellowii</name>
    <dbReference type="NCBI Taxonomy" id="882446"/>
    <lineage>
        <taxon>Bacteria</taxon>
        <taxon>Bacillati</taxon>
        <taxon>Actinomycetota</taxon>
        <taxon>Actinomycetes</taxon>
        <taxon>Mycobacteriales</taxon>
        <taxon>Nocardiaceae</taxon>
        <taxon>Nocardia</taxon>
    </lineage>
</organism>
<proteinExistence type="predicted"/>
<gene>
    <name evidence="1" type="ORF">BJ987_004267</name>
</gene>
<reference evidence="1 2" key="1">
    <citation type="submission" date="2021-03" db="EMBL/GenBank/DDBJ databases">
        <title>Sequencing the genomes of 1000 actinobacteria strains.</title>
        <authorList>
            <person name="Klenk H.-P."/>
        </authorList>
    </citation>
    <scope>NUCLEOTIDE SEQUENCE [LARGE SCALE GENOMIC DNA]</scope>
    <source>
        <strain evidence="1 2">DSM 45516</strain>
    </source>
</reference>
<dbReference type="EMBL" id="JAGGMR010000001">
    <property type="protein sequence ID" value="MBP2191366.1"/>
    <property type="molecule type" value="Genomic_DNA"/>
</dbReference>